<dbReference type="STRING" id="1334022.SAMN04487907_109130"/>
<keyword evidence="1" id="KW-0732">Signal</keyword>
<sequence>MKLKALLFGAAIFGASFFVTSTSDDNGQDPIKKQAVDRSTIKIPVNG</sequence>
<dbReference type="EMBL" id="FOKV01000009">
    <property type="protein sequence ID" value="SFC82719.1"/>
    <property type="molecule type" value="Genomic_DNA"/>
</dbReference>
<protein>
    <submittedName>
        <fullName evidence="2">Uncharacterized protein</fullName>
    </submittedName>
</protein>
<organism evidence="2 3">
    <name type="scientific">Zunongwangia mangrovi</name>
    <dbReference type="NCBI Taxonomy" id="1334022"/>
    <lineage>
        <taxon>Bacteria</taxon>
        <taxon>Pseudomonadati</taxon>
        <taxon>Bacteroidota</taxon>
        <taxon>Flavobacteriia</taxon>
        <taxon>Flavobacteriales</taxon>
        <taxon>Flavobacteriaceae</taxon>
        <taxon>Zunongwangia</taxon>
    </lineage>
</organism>
<dbReference type="RefSeq" id="WP_175487066.1">
    <property type="nucleotide sequence ID" value="NZ_FOKV01000009.1"/>
</dbReference>
<keyword evidence="3" id="KW-1185">Reference proteome</keyword>
<feature type="signal peptide" evidence="1">
    <location>
        <begin position="1"/>
        <end position="21"/>
    </location>
</feature>
<gene>
    <name evidence="2" type="ORF">SAMN04487907_109130</name>
</gene>
<evidence type="ECO:0000256" key="1">
    <source>
        <dbReference type="SAM" id="SignalP"/>
    </source>
</evidence>
<dbReference type="Proteomes" id="UP000199438">
    <property type="component" value="Unassembled WGS sequence"/>
</dbReference>
<name>A0A1I1MBH1_9FLAO</name>
<accession>A0A1I1MBH1</accession>
<evidence type="ECO:0000313" key="2">
    <source>
        <dbReference type="EMBL" id="SFC82719.1"/>
    </source>
</evidence>
<dbReference type="AlphaFoldDB" id="A0A1I1MBH1"/>
<evidence type="ECO:0000313" key="3">
    <source>
        <dbReference type="Proteomes" id="UP000199438"/>
    </source>
</evidence>
<feature type="chain" id="PRO_5011623714" evidence="1">
    <location>
        <begin position="22"/>
        <end position="47"/>
    </location>
</feature>
<proteinExistence type="predicted"/>
<reference evidence="3" key="1">
    <citation type="submission" date="2016-10" db="EMBL/GenBank/DDBJ databases">
        <authorList>
            <person name="Varghese N."/>
            <person name="Submissions S."/>
        </authorList>
    </citation>
    <scope>NUCLEOTIDE SEQUENCE [LARGE SCALE GENOMIC DNA]</scope>
    <source>
        <strain evidence="3">DSM 24499</strain>
    </source>
</reference>